<evidence type="ECO:0000256" key="2">
    <source>
        <dbReference type="ARBA" id="ARBA00022840"/>
    </source>
</evidence>
<dbReference type="Pfam" id="PF00069">
    <property type="entry name" value="Pkinase"/>
    <property type="match status" value="1"/>
</dbReference>
<sequence>MQQSQEQQQRQLLQQLLQQRQQQHLHQQQQQQQHLQPMQQPYLLPSQQGFQDQSRGLLCTGQDEPALEQQREGRRLPQQQHEQQQLLQQQQLQQHQQLDQQVLNPTTHQHAALSGVLNQEALPQEKQQQIHRLRCQQQSQYEQQQRSQKLHQQLLRHRLSRQSEKIASATRELSRDLVGRSQSSTELPVSLAAAVATAASPAANTRDSAAIPGAETTTRAKRTDGKARKLPAAASMLLRRCLSKELVGPSLSDLALLPRLFHIFADNGSAHSSSNNGRSVWGTRDSSNSANNRIKSGNRSRELNFETAEMFSRELLRCSVLRHPVSALKALILAHRLLAQIPVDAFVGSSLHKLPVHILRIWSAKAFQPTAEVTASTAADAGGALARALTGTWSVSRFLRANGVSLETLVAFEAEGVVSLNASVALQLISVLHRACTLCLLLLQHRGSSLFAVSSVYVVLLVDDIWGIAALLLRLLHALLQRCMRPAVAAGAGLALVSVLASLANPLKEALKDMQIAAEECAAAASRCPLLQRMCPPPAETLLLLDDLRKQQQQQTSRMLLPRNQLLPYRPSSSARKSMQAVAQLPLPADLEAAAAAAASSGTGVARAASKSDKEWISFLKIEEVYLLLKDTTVEIALLLQEQPSYYASSHTHSRSSSNSSSRCSGISLRRHDDVQGRDGGATKSVDGARDGCCTPRAAASVAAAEPCDSCSKSECRGCAFAAAASKGADSVHEQQRNQRARQGQRQGSRGVDEYAAGVLDAVTGAIDEEHAAAEAAPPAVQAGATTASSTVFCAGGAAVAAAVTTQGSLAVASFDADLRSLTCGSPSFQEMLQQQTHLQQVHQTEQTHVHLQQQQVYPQHYFEQQQHLQQQQLYNQQLQQQVQHQEVLGEALQKQQQLQQAREFLQRQQQWQPQQPWQVEQQQQQRQQQQQQWLHGNVGDSRSACVCQLQPQCSHQQELQNTQQLQRLLLEQSAMSHEGQLQQLHRHPLGQQERSLQHHQQLCLQQQLLLHLQQHQRPAPLQQPSYLLQCDQQPRPQQHYQQQYQQQVREQQLQQLQHLQQIQQQPVAQTQPWCGALQQPTWPESTSTLTTAGGGSLRCSCVACRSSSGRSSCCLRDLKARLEALNLGVDPTELKINCRIGSGASGTVLKATWRGCDVAVKVLPILRQQALPQRQMVQQRDHTPVAAVAAAAAARELQIMKRLRCPNLVLLMGACALDDDAVCSRNSHSRTSDGIAAENASSARDLLATTGCQGPGLAVVMELCAGGSLFGLLHGRPEDALAAAAASPLKPVVAKPTIAAPAGAPGSCAAIMRPNVSVDNSLFTSRDRASKAESAAAPATAPIPVATLKAPEGLKKPDSRQQLQLEQPQHDVQLLQQPQPQEEQQPHEKQQQRQRLTWAQKLKVALDVARGCAYLHASQPPVVHRDLKSLNILLVESITSDKQTPVAKVADFGLSRLATAASRSDDSAPGTAAAAAASTGLGGYSYTDVGTFAIRTRAVGTVHWMPPEVIRGLPQGPAVDVFAFGIVLYELAAETLPYLRPRDASSHQQRQQCEQNPQEADRENVWLPPPSEICAAVLRGERPDERFILPLCPPILRSLMRRCWAEDPWARPTFAEVVEELKAALEAT</sequence>
<dbReference type="Gene3D" id="1.10.510.10">
    <property type="entry name" value="Transferase(Phosphotransferase) domain 1"/>
    <property type="match status" value="1"/>
</dbReference>
<feature type="compositionally biased region" description="Low complexity" evidence="5">
    <location>
        <begin position="741"/>
        <end position="750"/>
    </location>
</feature>
<keyword evidence="2 3" id="KW-0067">ATP-binding</keyword>
<dbReference type="InterPro" id="IPR017441">
    <property type="entry name" value="Protein_kinase_ATP_BS"/>
</dbReference>
<dbReference type="EMBL" id="HG675757">
    <property type="protein sequence ID" value="CDJ43185.1"/>
    <property type="molecule type" value="Genomic_DNA"/>
</dbReference>
<feature type="region of interest" description="Disordered" evidence="5">
    <location>
        <begin position="206"/>
        <end position="227"/>
    </location>
</feature>
<evidence type="ECO:0000256" key="4">
    <source>
        <dbReference type="SAM" id="Coils"/>
    </source>
</evidence>
<feature type="compositionally biased region" description="Low complexity" evidence="5">
    <location>
        <begin position="78"/>
        <end position="90"/>
    </location>
</feature>
<evidence type="ECO:0000259" key="6">
    <source>
        <dbReference type="PROSITE" id="PS50011"/>
    </source>
</evidence>
<keyword evidence="7" id="KW-0418">Kinase</keyword>
<dbReference type="InterPro" id="IPR000719">
    <property type="entry name" value="Prot_kinase_dom"/>
</dbReference>
<feature type="region of interest" description="Disordered" evidence="5">
    <location>
        <begin position="649"/>
        <end position="688"/>
    </location>
</feature>
<reference evidence="7" key="1">
    <citation type="submission" date="2013-10" db="EMBL/GenBank/DDBJ databases">
        <title>Genomic analysis of the causative agents of coccidiosis in chickens.</title>
        <authorList>
            <person name="Reid A.J."/>
            <person name="Blake D."/>
            <person name="Billington K."/>
            <person name="Browne H."/>
            <person name="Dunn M."/>
            <person name="Hung S."/>
            <person name="Kawahara F."/>
            <person name="Miranda-Saavedra D."/>
            <person name="Mourier T."/>
            <person name="Nagra H."/>
            <person name="Otto T.D."/>
            <person name="Rawlings N."/>
            <person name="Sanchez A."/>
            <person name="Sanders M."/>
            <person name="Subramaniam C."/>
            <person name="Tay Y."/>
            <person name="Dear P."/>
            <person name="Doerig C."/>
            <person name="Gruber A."/>
            <person name="Parkinson J."/>
            <person name="Shirley M."/>
            <person name="Wan K.L."/>
            <person name="Berriman M."/>
            <person name="Tomley F."/>
            <person name="Pain A."/>
        </authorList>
    </citation>
    <scope>NUCLEOTIDE SEQUENCE [LARGE SCALE GENOMIC DNA]</scope>
    <source>
        <strain evidence="7">Houghton</strain>
    </source>
</reference>
<dbReference type="InterPro" id="IPR051681">
    <property type="entry name" value="Ser/Thr_Kinases-Pseudokinases"/>
</dbReference>
<evidence type="ECO:0000256" key="3">
    <source>
        <dbReference type="PROSITE-ProRule" id="PRU10141"/>
    </source>
</evidence>
<dbReference type="SUPFAM" id="SSF56112">
    <property type="entry name" value="Protein kinase-like (PK-like)"/>
    <property type="match status" value="1"/>
</dbReference>
<feature type="coiled-coil region" evidence="4">
    <location>
        <begin position="876"/>
        <end position="909"/>
    </location>
</feature>
<feature type="compositionally biased region" description="Low complexity" evidence="5">
    <location>
        <begin position="144"/>
        <end position="153"/>
    </location>
</feature>
<feature type="region of interest" description="Disordered" evidence="5">
    <location>
        <begin position="730"/>
        <end position="752"/>
    </location>
</feature>
<dbReference type="OrthoDB" id="347483at2759"/>
<dbReference type="PROSITE" id="PS50011">
    <property type="entry name" value="PROTEIN_KINASE_DOM"/>
    <property type="match status" value="1"/>
</dbReference>
<dbReference type="PROSITE" id="PS00108">
    <property type="entry name" value="PROTEIN_KINASE_ST"/>
    <property type="match status" value="1"/>
</dbReference>
<feature type="compositionally biased region" description="Low complexity" evidence="5">
    <location>
        <begin position="1549"/>
        <end position="1559"/>
    </location>
</feature>
<name>U6L5V6_EIMTE</name>
<protein>
    <submittedName>
        <fullName evidence="7">Tyrosine kinase-like (TKL) protein, putative</fullName>
    </submittedName>
</protein>
<feature type="compositionally biased region" description="Low complexity" evidence="5">
    <location>
        <begin position="649"/>
        <end position="668"/>
    </location>
</feature>
<keyword evidence="4" id="KW-0175">Coiled coil</keyword>
<dbReference type="SMART" id="SM00220">
    <property type="entry name" value="S_TKc"/>
    <property type="match status" value="1"/>
</dbReference>
<feature type="binding site" evidence="3">
    <location>
        <position position="1162"/>
    </location>
    <ligand>
        <name>ATP</name>
        <dbReference type="ChEBI" id="CHEBI:30616"/>
    </ligand>
</feature>
<feature type="region of interest" description="Disordered" evidence="5">
    <location>
        <begin position="1543"/>
        <end position="1566"/>
    </location>
</feature>
<keyword evidence="1 3" id="KW-0547">Nucleotide-binding</keyword>
<evidence type="ECO:0000313" key="7">
    <source>
        <dbReference type="EMBL" id="CDJ43185.1"/>
    </source>
</evidence>
<dbReference type="GO" id="GO:0004674">
    <property type="term" value="F:protein serine/threonine kinase activity"/>
    <property type="evidence" value="ECO:0007669"/>
    <property type="project" value="TreeGrafter"/>
</dbReference>
<evidence type="ECO:0000256" key="1">
    <source>
        <dbReference type="ARBA" id="ARBA00022741"/>
    </source>
</evidence>
<dbReference type="InterPro" id="IPR008271">
    <property type="entry name" value="Ser/Thr_kinase_AS"/>
</dbReference>
<feature type="region of interest" description="Disordered" evidence="5">
    <location>
        <begin position="144"/>
        <end position="169"/>
    </location>
</feature>
<evidence type="ECO:0000313" key="8">
    <source>
        <dbReference type="Proteomes" id="UP000030747"/>
    </source>
</evidence>
<keyword evidence="8" id="KW-1185">Reference proteome</keyword>
<dbReference type="GeneID" id="25255686"/>
<organism evidence="7 8">
    <name type="scientific">Eimeria tenella</name>
    <name type="common">Coccidian parasite</name>
    <dbReference type="NCBI Taxonomy" id="5802"/>
    <lineage>
        <taxon>Eukaryota</taxon>
        <taxon>Sar</taxon>
        <taxon>Alveolata</taxon>
        <taxon>Apicomplexa</taxon>
        <taxon>Conoidasida</taxon>
        <taxon>Coccidia</taxon>
        <taxon>Eucoccidiorida</taxon>
        <taxon>Eimeriorina</taxon>
        <taxon>Eimeriidae</taxon>
        <taxon>Eimeria</taxon>
    </lineage>
</organism>
<gene>
    <name evidence="7" type="ORF">ETH_00033100</name>
</gene>
<dbReference type="PANTHER" id="PTHR44329">
    <property type="entry name" value="SERINE/THREONINE-PROTEIN KINASE TNNI3K-RELATED"/>
    <property type="match status" value="1"/>
</dbReference>
<reference evidence="7" key="2">
    <citation type="submission" date="2013-10" db="EMBL/GenBank/DDBJ databases">
        <authorList>
            <person name="Aslett M."/>
        </authorList>
    </citation>
    <scope>NUCLEOTIDE SEQUENCE [LARGE SCALE GENOMIC DNA]</scope>
    <source>
        <strain evidence="7">Houghton</strain>
    </source>
</reference>
<proteinExistence type="predicted"/>
<dbReference type="RefSeq" id="XP_013233935.1">
    <property type="nucleotide sequence ID" value="XM_013378481.1"/>
</dbReference>
<dbReference type="VEuPathDB" id="ToxoDB:ETH_00033100"/>
<dbReference type="Gene3D" id="3.30.200.20">
    <property type="entry name" value="Phosphorylase Kinase, domain 1"/>
    <property type="match status" value="1"/>
</dbReference>
<feature type="region of interest" description="Disordered" evidence="5">
    <location>
        <begin position="66"/>
        <end position="90"/>
    </location>
</feature>
<dbReference type="Proteomes" id="UP000030747">
    <property type="component" value="Unassembled WGS sequence"/>
</dbReference>
<dbReference type="OMA" id="CMRPAVA"/>
<dbReference type="VEuPathDB" id="ToxoDB:ETH2_1212800"/>
<feature type="region of interest" description="Disordered" evidence="5">
    <location>
        <begin position="270"/>
        <end position="295"/>
    </location>
</feature>
<accession>U6L5V6</accession>
<evidence type="ECO:0000256" key="5">
    <source>
        <dbReference type="SAM" id="MobiDB-lite"/>
    </source>
</evidence>
<feature type="domain" description="Protein kinase" evidence="6">
    <location>
        <begin position="1135"/>
        <end position="1626"/>
    </location>
</feature>
<keyword evidence="7" id="KW-0808">Transferase</keyword>
<dbReference type="GO" id="GO:0005524">
    <property type="term" value="F:ATP binding"/>
    <property type="evidence" value="ECO:0007669"/>
    <property type="project" value="UniProtKB-UniRule"/>
</dbReference>
<dbReference type="PROSITE" id="PS00107">
    <property type="entry name" value="PROTEIN_KINASE_ATP"/>
    <property type="match status" value="1"/>
</dbReference>
<dbReference type="InterPro" id="IPR011009">
    <property type="entry name" value="Kinase-like_dom_sf"/>
</dbReference>